<evidence type="ECO:0000313" key="2">
    <source>
        <dbReference type="Proteomes" id="UP000199612"/>
    </source>
</evidence>
<organism evidence="1 2">
    <name type="scientific">Alkalibacterium subtropicum</name>
    <dbReference type="NCBI Taxonomy" id="753702"/>
    <lineage>
        <taxon>Bacteria</taxon>
        <taxon>Bacillati</taxon>
        <taxon>Bacillota</taxon>
        <taxon>Bacilli</taxon>
        <taxon>Lactobacillales</taxon>
        <taxon>Carnobacteriaceae</taxon>
        <taxon>Alkalibacterium</taxon>
    </lineage>
</organism>
<dbReference type="PANTHER" id="PTHR43611:SF3">
    <property type="entry name" value="FLAVIN MONONUCLEOTIDE HYDROLASE 1, CHLOROPLATIC"/>
    <property type="match status" value="1"/>
</dbReference>
<accession>A0A1I1HUF0</accession>
<name>A0A1I1HUF0_9LACT</name>
<dbReference type="CDD" id="cd02603">
    <property type="entry name" value="HAD_sEH-N_like"/>
    <property type="match status" value="1"/>
</dbReference>
<dbReference type="InterPro" id="IPR006439">
    <property type="entry name" value="HAD-SF_hydro_IA"/>
</dbReference>
<dbReference type="SFLD" id="SFLDS00003">
    <property type="entry name" value="Haloacid_Dehalogenase"/>
    <property type="match status" value="1"/>
</dbReference>
<reference evidence="2" key="1">
    <citation type="submission" date="2016-10" db="EMBL/GenBank/DDBJ databases">
        <authorList>
            <person name="Varghese N."/>
            <person name="Submissions S."/>
        </authorList>
    </citation>
    <scope>NUCLEOTIDE SEQUENCE [LARGE SCALE GENOMIC DNA]</scope>
    <source>
        <strain evidence="2">DSM 23664</strain>
    </source>
</reference>
<sequence length="202" mass="23520">MIKNVVFDMGNVLIRYAPEDFIKTYTSNTENQKLLLDEIFYADLWQQFDRGTLTKEALVERASAHLPIELHRSVSDVLDTWYENMTPISEMEDILERLKANGYDLYLFSNVSQDFHQFKHIIPGLDYFDGLFLSSDWKGLKPEKELYQMFFSYFDLAPSECFFVDDSRENIEGAAALGMEGHVFDGNISDLEQHFEQVGIRI</sequence>
<evidence type="ECO:0000313" key="1">
    <source>
        <dbReference type="EMBL" id="SFC27501.1"/>
    </source>
</evidence>
<dbReference type="AlphaFoldDB" id="A0A1I1HUF0"/>
<keyword evidence="2" id="KW-1185">Reference proteome</keyword>
<dbReference type="STRING" id="753702.SAMN04488102_104200"/>
<dbReference type="InterPro" id="IPR036412">
    <property type="entry name" value="HAD-like_sf"/>
</dbReference>
<dbReference type="RefSeq" id="WP_091529508.1">
    <property type="nucleotide sequence ID" value="NZ_FOLT01000004.1"/>
</dbReference>
<dbReference type="Pfam" id="PF00702">
    <property type="entry name" value="Hydrolase"/>
    <property type="match status" value="1"/>
</dbReference>
<protein>
    <submittedName>
        <fullName evidence="1">Putative hydrolase of the HAD superfamily</fullName>
    </submittedName>
</protein>
<proteinExistence type="predicted"/>
<dbReference type="InterPro" id="IPR023214">
    <property type="entry name" value="HAD_sf"/>
</dbReference>
<dbReference type="Proteomes" id="UP000199612">
    <property type="component" value="Unassembled WGS sequence"/>
</dbReference>
<dbReference type="Gene3D" id="1.10.150.240">
    <property type="entry name" value="Putative phosphatase, domain 2"/>
    <property type="match status" value="1"/>
</dbReference>
<dbReference type="PANTHER" id="PTHR43611">
    <property type="entry name" value="ALPHA-D-GLUCOSE 1-PHOSPHATE PHOSPHATASE"/>
    <property type="match status" value="1"/>
</dbReference>
<dbReference type="SUPFAM" id="SSF56784">
    <property type="entry name" value="HAD-like"/>
    <property type="match status" value="1"/>
</dbReference>
<dbReference type="Gene3D" id="3.40.50.1000">
    <property type="entry name" value="HAD superfamily/HAD-like"/>
    <property type="match status" value="1"/>
</dbReference>
<dbReference type="GO" id="GO:0016787">
    <property type="term" value="F:hydrolase activity"/>
    <property type="evidence" value="ECO:0007669"/>
    <property type="project" value="UniProtKB-KW"/>
</dbReference>
<dbReference type="SFLD" id="SFLDG01129">
    <property type="entry name" value="C1.5:_HAD__Beta-PGM__Phosphata"/>
    <property type="match status" value="1"/>
</dbReference>
<keyword evidence="1" id="KW-0378">Hydrolase</keyword>
<dbReference type="OrthoDB" id="9797415at2"/>
<dbReference type="EMBL" id="FOLT01000004">
    <property type="protein sequence ID" value="SFC27501.1"/>
    <property type="molecule type" value="Genomic_DNA"/>
</dbReference>
<dbReference type="InterPro" id="IPR023198">
    <property type="entry name" value="PGP-like_dom2"/>
</dbReference>
<gene>
    <name evidence="1" type="ORF">SAMN04488102_104200</name>
</gene>
<dbReference type="NCBIfam" id="TIGR01509">
    <property type="entry name" value="HAD-SF-IA-v3"/>
    <property type="match status" value="1"/>
</dbReference>